<keyword evidence="1" id="KW-0812">Transmembrane</keyword>
<evidence type="ECO:0000313" key="2">
    <source>
        <dbReference type="EMBL" id="SUH17728.1"/>
    </source>
</evidence>
<evidence type="ECO:0000313" key="3">
    <source>
        <dbReference type="Proteomes" id="UP000255509"/>
    </source>
</evidence>
<accession>A0A379WF42</accession>
<feature type="transmembrane region" description="Helical" evidence="1">
    <location>
        <begin position="6"/>
        <end position="33"/>
    </location>
</feature>
<protein>
    <submittedName>
        <fullName evidence="2">Aromatic amino acid transporter</fullName>
    </submittedName>
</protein>
<dbReference type="EMBL" id="UGXS01000004">
    <property type="protein sequence ID" value="SUH17728.1"/>
    <property type="molecule type" value="Genomic_DNA"/>
</dbReference>
<organism evidence="2 3">
    <name type="scientific">Salmonella enterica I</name>
    <dbReference type="NCBI Taxonomy" id="59201"/>
    <lineage>
        <taxon>Bacteria</taxon>
        <taxon>Pseudomonadati</taxon>
        <taxon>Pseudomonadota</taxon>
        <taxon>Gammaproteobacteria</taxon>
        <taxon>Enterobacterales</taxon>
        <taxon>Enterobacteriaceae</taxon>
        <taxon>Salmonella</taxon>
    </lineage>
</organism>
<dbReference type="AlphaFoldDB" id="A0A379WF42"/>
<keyword evidence="1" id="KW-0472">Membrane</keyword>
<dbReference type="Proteomes" id="UP000255509">
    <property type="component" value="Unassembled WGS sequence"/>
</dbReference>
<gene>
    <name evidence="2" type="primary">aroP_4</name>
    <name evidence="2" type="ORF">NCTC8258_05532</name>
</gene>
<reference evidence="2 3" key="1">
    <citation type="submission" date="2018-06" db="EMBL/GenBank/DDBJ databases">
        <authorList>
            <consortium name="Pathogen Informatics"/>
            <person name="Doyle S."/>
        </authorList>
    </citation>
    <scope>NUCLEOTIDE SEQUENCE [LARGE SCALE GENOMIC DNA]</scope>
    <source>
        <strain evidence="2 3">NCTC8258</strain>
    </source>
</reference>
<name>A0A379WF42_SALET</name>
<keyword evidence="1" id="KW-1133">Transmembrane helix</keyword>
<evidence type="ECO:0000256" key="1">
    <source>
        <dbReference type="SAM" id="Phobius"/>
    </source>
</evidence>
<proteinExistence type="predicted"/>
<sequence length="45" mass="4925">MAAVLIIMLMTPGMAISVWLIPVWLLILGVGYLCKEKTAKTVKAH</sequence>